<protein>
    <submittedName>
        <fullName evidence="1">Uncharacterized protein</fullName>
    </submittedName>
</protein>
<evidence type="ECO:0000313" key="1">
    <source>
        <dbReference type="EMBL" id="AWY09436.1"/>
    </source>
</evidence>
<accession>A0A2Z4QI48</accession>
<reference evidence="1 2" key="1">
    <citation type="submission" date="2018-03" db="EMBL/GenBank/DDBJ databases">
        <title>Diverse roseophage infecting Ruegeria pomeroyi DSS-3.</title>
        <authorList>
            <person name="Zhan Y."/>
            <person name="Chen F."/>
            <person name="Wommack E."/>
            <person name="Nasko D."/>
        </authorList>
    </citation>
    <scope>NUCLEOTIDE SEQUENCE [LARGE SCALE GENOMIC DNA]</scope>
</reference>
<evidence type="ECO:0000313" key="2">
    <source>
        <dbReference type="Proteomes" id="UP000250784"/>
    </source>
</evidence>
<gene>
    <name evidence="1" type="ORF">vBRpoPV13_79</name>
</gene>
<organism evidence="1 2">
    <name type="scientific">Ruegeria phage vB_RpoP-V13</name>
    <dbReference type="NCBI Taxonomy" id="2218612"/>
    <lineage>
        <taxon>Viruses</taxon>
        <taxon>Duplodnaviria</taxon>
        <taxon>Heunggongvirae</taxon>
        <taxon>Uroviricota</taxon>
        <taxon>Caudoviricetes</taxon>
        <taxon>Schitoviridae</taxon>
        <taxon>Rhodovirinae</taxon>
        <taxon>Pomeroyivirus</taxon>
        <taxon>Pomeroyivirus V13</taxon>
    </lineage>
</organism>
<dbReference type="Proteomes" id="UP000250784">
    <property type="component" value="Segment"/>
</dbReference>
<keyword evidence="2" id="KW-1185">Reference proteome</keyword>
<sequence length="40" mass="4919">MKPTLQDLLRQIEDWRLQTIKEIQAYESRERSMKLLKDTL</sequence>
<dbReference type="EMBL" id="MH015256">
    <property type="protein sequence ID" value="AWY09436.1"/>
    <property type="molecule type" value="Genomic_DNA"/>
</dbReference>
<name>A0A2Z4QI48_9CAUD</name>
<proteinExistence type="predicted"/>